<evidence type="ECO:0000313" key="1">
    <source>
        <dbReference type="EMBL" id="ERN03662.1"/>
    </source>
</evidence>
<proteinExistence type="predicted"/>
<organism evidence="1 2">
    <name type="scientific">Amborella trichopoda</name>
    <dbReference type="NCBI Taxonomy" id="13333"/>
    <lineage>
        <taxon>Eukaryota</taxon>
        <taxon>Viridiplantae</taxon>
        <taxon>Streptophyta</taxon>
        <taxon>Embryophyta</taxon>
        <taxon>Tracheophyta</taxon>
        <taxon>Spermatophyta</taxon>
        <taxon>Magnoliopsida</taxon>
        <taxon>Amborellales</taxon>
        <taxon>Amborellaceae</taxon>
        <taxon>Amborella</taxon>
    </lineage>
</organism>
<gene>
    <name evidence="1" type="ORF">AMTR_s00144p00063150</name>
</gene>
<sequence>MYDETLKLVDDQEIIVKRLKVKQIKDGKIKGKTFGDGFSYPGWSQELGSEKKMEGMGKMEKRAIKGWGR</sequence>
<dbReference type="EMBL" id="KI394342">
    <property type="protein sequence ID" value="ERN03662.1"/>
    <property type="molecule type" value="Genomic_DNA"/>
</dbReference>
<protein>
    <submittedName>
        <fullName evidence="1">Uncharacterized protein</fullName>
    </submittedName>
</protein>
<accession>W1P1H0</accession>
<evidence type="ECO:0000313" key="2">
    <source>
        <dbReference type="Proteomes" id="UP000017836"/>
    </source>
</evidence>
<dbReference type="HOGENOM" id="CLU_2779265_0_0_1"/>
<dbReference type="AlphaFoldDB" id="W1P1H0"/>
<keyword evidence="2" id="KW-1185">Reference proteome</keyword>
<name>W1P1H0_AMBTC</name>
<dbReference type="Proteomes" id="UP000017836">
    <property type="component" value="Unassembled WGS sequence"/>
</dbReference>
<dbReference type="Gramene" id="ERN03662">
    <property type="protein sequence ID" value="ERN03662"/>
    <property type="gene ID" value="AMTR_s00144p00063150"/>
</dbReference>
<reference evidence="2" key="1">
    <citation type="journal article" date="2013" name="Science">
        <title>The Amborella genome and the evolution of flowering plants.</title>
        <authorList>
            <consortium name="Amborella Genome Project"/>
        </authorList>
    </citation>
    <scope>NUCLEOTIDE SEQUENCE [LARGE SCALE GENOMIC DNA]</scope>
</reference>
<dbReference type="STRING" id="13333.W1P1H0"/>